<dbReference type="Proteomes" id="UP000515703">
    <property type="component" value="Chromosome"/>
</dbReference>
<feature type="signal peptide" evidence="3">
    <location>
        <begin position="1"/>
        <end position="32"/>
    </location>
</feature>
<comment type="subcellular location">
    <subcellularLocation>
        <location evidence="1">Membrane</location>
    </subcellularLocation>
</comment>
<protein>
    <recommendedName>
        <fullName evidence="4">Beta-lactamase-related domain-containing protein</fullName>
    </recommendedName>
</protein>
<gene>
    <name evidence="5" type="ORF">bsdcttw_25860</name>
</gene>
<evidence type="ECO:0000256" key="2">
    <source>
        <dbReference type="ARBA" id="ARBA00023136"/>
    </source>
</evidence>
<feature type="domain" description="Beta-lactamase-related" evidence="4">
    <location>
        <begin position="69"/>
        <end position="393"/>
    </location>
</feature>
<keyword evidence="2" id="KW-0472">Membrane</keyword>
<dbReference type="InterPro" id="IPR001466">
    <property type="entry name" value="Beta-lactam-related"/>
</dbReference>
<dbReference type="SUPFAM" id="SSF56601">
    <property type="entry name" value="beta-lactamase/transpeptidase-like"/>
    <property type="match status" value="1"/>
</dbReference>
<dbReference type="AlphaFoldDB" id="A0A7I8DR07"/>
<accession>A0A7I8DR07</accession>
<dbReference type="Pfam" id="PF00144">
    <property type="entry name" value="Beta-lactamase"/>
    <property type="match status" value="1"/>
</dbReference>
<dbReference type="PANTHER" id="PTHR46825">
    <property type="entry name" value="D-ALANYL-D-ALANINE-CARBOXYPEPTIDASE/ENDOPEPTIDASE AMPH"/>
    <property type="match status" value="1"/>
</dbReference>
<evidence type="ECO:0000259" key="4">
    <source>
        <dbReference type="Pfam" id="PF00144"/>
    </source>
</evidence>
<sequence length="702" mass="76756">MVKKLIQKYFSITLILTLTFTAFLPPSQRVYASDTTSVATIAVNAESSAGAVKLAADKGAKALTGLYGADSVSYALIDNGNIIQSDKFIKSNHTAESTSADIYGIGSISKLFTTTAVMQLVDQGKINLDTPVVTYIPEFTMADERYKDITVRMLLNHSSGLMGSTLANVLLLQDTDNRAHDNFLTNLKTQRLKAAPGAYSVYCNDGFTLAEILVEKVTGMTFSQYIESKIAAPLNLNKTTTPEDDLSKEALAGTYSSVYPSALPIENFHAIGAGGIYSSAVDLCNFAKLFMSSGNDQTVLSLTAAGATKYPEYSRGFWPSEGSTLSYGLGWDTVNTSPFDSYGIKALTKGGDTLLYHGSLIVLPDENMAVAVLSSGGASTYDQIMGQNILLAALKAKGRISEIKPSVTFIPPKKTTITEDLKQYEGVYSNVSDIEKITMKDDGVLSVSSLVTSSTQIYYYTGNGRFYYTDGSYYVTFEKNANGNVYLYHSGYVNMPGLGQTTTAGYLGEKLSDNQLTSKLNKIWEKRSDKNYFLLTEKYSSETYAFSAPFTKLQMFDELKGYWMNAAIVDENTAKSTLTIPDSSGRDLADYTFFQDGSTEYMKVNAFVYVSSDYIKALPAVNQKYRIDTKGYASWYSIDSKTASRKVSITVPKDAAYALYKEDGTCLAYSYIKKDKIVTLPKKGYLVLIGNAGSTFQVKFVK</sequence>
<organism evidence="5 6">
    <name type="scientific">Anaerocolumna chitinilytica</name>
    <dbReference type="NCBI Taxonomy" id="1727145"/>
    <lineage>
        <taxon>Bacteria</taxon>
        <taxon>Bacillati</taxon>
        <taxon>Bacillota</taxon>
        <taxon>Clostridia</taxon>
        <taxon>Lachnospirales</taxon>
        <taxon>Lachnospiraceae</taxon>
        <taxon>Anaerocolumna</taxon>
    </lineage>
</organism>
<keyword evidence="3" id="KW-0732">Signal</keyword>
<dbReference type="KEGG" id="acht:bsdcttw_25860"/>
<dbReference type="RefSeq" id="WP_185255305.1">
    <property type="nucleotide sequence ID" value="NZ_AP023368.1"/>
</dbReference>
<dbReference type="Gene3D" id="3.40.710.10">
    <property type="entry name" value="DD-peptidase/beta-lactamase superfamily"/>
    <property type="match status" value="1"/>
</dbReference>
<evidence type="ECO:0000313" key="5">
    <source>
        <dbReference type="EMBL" id="BCJ99545.1"/>
    </source>
</evidence>
<keyword evidence="6" id="KW-1185">Reference proteome</keyword>
<proteinExistence type="predicted"/>
<dbReference type="GO" id="GO:0016020">
    <property type="term" value="C:membrane"/>
    <property type="evidence" value="ECO:0007669"/>
    <property type="project" value="UniProtKB-SubCell"/>
</dbReference>
<evidence type="ECO:0000256" key="3">
    <source>
        <dbReference type="SAM" id="SignalP"/>
    </source>
</evidence>
<evidence type="ECO:0000256" key="1">
    <source>
        <dbReference type="ARBA" id="ARBA00004370"/>
    </source>
</evidence>
<evidence type="ECO:0000313" key="6">
    <source>
        <dbReference type="Proteomes" id="UP000515703"/>
    </source>
</evidence>
<feature type="chain" id="PRO_5038429752" description="Beta-lactamase-related domain-containing protein" evidence="3">
    <location>
        <begin position="33"/>
        <end position="702"/>
    </location>
</feature>
<name>A0A7I8DR07_9FIRM</name>
<dbReference type="InterPro" id="IPR050491">
    <property type="entry name" value="AmpC-like"/>
</dbReference>
<reference evidence="5 6" key="1">
    <citation type="submission" date="2020-08" db="EMBL/GenBank/DDBJ databases">
        <title>Draft genome sequencing of an Anaerocolumna strain isolated from anoxic soil subjected to BSD treatment.</title>
        <authorList>
            <person name="Uek A."/>
            <person name="Tonouchi A."/>
        </authorList>
    </citation>
    <scope>NUCLEOTIDE SEQUENCE [LARGE SCALE GENOMIC DNA]</scope>
    <source>
        <strain evidence="5 6">CTTW</strain>
    </source>
</reference>
<dbReference type="InterPro" id="IPR012338">
    <property type="entry name" value="Beta-lactam/transpept-like"/>
</dbReference>
<reference evidence="5 6" key="2">
    <citation type="submission" date="2020-08" db="EMBL/GenBank/DDBJ databases">
        <authorList>
            <person name="Ueki A."/>
            <person name="Tonouchi A."/>
        </authorList>
    </citation>
    <scope>NUCLEOTIDE SEQUENCE [LARGE SCALE GENOMIC DNA]</scope>
    <source>
        <strain evidence="5 6">CTTW</strain>
    </source>
</reference>
<dbReference type="PANTHER" id="PTHR46825:SF11">
    <property type="entry name" value="PENICILLIN-BINDING PROTEIN 4"/>
    <property type="match status" value="1"/>
</dbReference>
<dbReference type="EMBL" id="AP023368">
    <property type="protein sequence ID" value="BCJ99545.1"/>
    <property type="molecule type" value="Genomic_DNA"/>
</dbReference>